<name>A0A8S5UM88_9CAUD</name>
<accession>A0A8S5UM88</accession>
<organism evidence="1">
    <name type="scientific">Myoviridae sp. ctCo31</name>
    <dbReference type="NCBI Taxonomy" id="2825053"/>
    <lineage>
        <taxon>Viruses</taxon>
        <taxon>Duplodnaviria</taxon>
        <taxon>Heunggongvirae</taxon>
        <taxon>Uroviricota</taxon>
        <taxon>Caudoviricetes</taxon>
    </lineage>
</organism>
<reference evidence="1" key="1">
    <citation type="journal article" date="2021" name="Proc. Natl. Acad. Sci. U.S.A.">
        <title>A Catalog of Tens of Thousands of Viruses from Human Metagenomes Reveals Hidden Associations with Chronic Diseases.</title>
        <authorList>
            <person name="Tisza M.J."/>
            <person name="Buck C.B."/>
        </authorList>
    </citation>
    <scope>NUCLEOTIDE SEQUENCE</scope>
    <source>
        <strain evidence="1">CtCo31</strain>
    </source>
</reference>
<sequence length="180" mass="21461">MYDKGILTKGDMNKKDTVFRAYYRYYNDGDFPRALIKQDITKYSHREEIEAALEQYLESFIKTLLAKYMPKVNRKQFRLDELLTNLKTVKNSSDSQRLSDYWVKQVNFTKELDEFSPKFKERITEYYNAEQELTKELNKVLGDKDKNYYPSYRYEQNKDLMTPAVNKAYIKLVGASEDVS</sequence>
<protein>
    <submittedName>
        <fullName evidence="1">Uncharacterized protein</fullName>
    </submittedName>
</protein>
<proteinExistence type="predicted"/>
<dbReference type="EMBL" id="BK016109">
    <property type="protein sequence ID" value="DAF95540.1"/>
    <property type="molecule type" value="Genomic_DNA"/>
</dbReference>
<evidence type="ECO:0000313" key="1">
    <source>
        <dbReference type="EMBL" id="DAF95540.1"/>
    </source>
</evidence>